<dbReference type="HOGENOM" id="CLU_740280_0_0_1"/>
<accession>T1J988</accession>
<keyword evidence="1" id="KW-0808">Transferase</keyword>
<evidence type="ECO:0008006" key="6">
    <source>
        <dbReference type="Google" id="ProtNLM"/>
    </source>
</evidence>
<reference evidence="5" key="1">
    <citation type="submission" date="2011-05" db="EMBL/GenBank/DDBJ databases">
        <authorList>
            <person name="Richards S.R."/>
            <person name="Qu J."/>
            <person name="Jiang H."/>
            <person name="Jhangiani S.N."/>
            <person name="Agravi P."/>
            <person name="Goodspeed R."/>
            <person name="Gross S."/>
            <person name="Mandapat C."/>
            <person name="Jackson L."/>
            <person name="Mathew T."/>
            <person name="Pu L."/>
            <person name="Thornton R."/>
            <person name="Saada N."/>
            <person name="Wilczek-Boney K.B."/>
            <person name="Lee S."/>
            <person name="Kovar C."/>
            <person name="Wu Y."/>
            <person name="Scherer S.E."/>
            <person name="Worley K.C."/>
            <person name="Muzny D.M."/>
            <person name="Gibbs R."/>
        </authorList>
    </citation>
    <scope>NUCLEOTIDE SEQUENCE</scope>
    <source>
        <strain evidence="5">Brora</strain>
    </source>
</reference>
<dbReference type="SUPFAM" id="SSF52540">
    <property type="entry name" value="P-loop containing nucleoside triphosphate hydrolases"/>
    <property type="match status" value="1"/>
</dbReference>
<evidence type="ECO:0000256" key="2">
    <source>
        <dbReference type="ARBA" id="ARBA00022741"/>
    </source>
</evidence>
<dbReference type="GO" id="GO:0006139">
    <property type="term" value="P:nucleobase-containing compound metabolic process"/>
    <property type="evidence" value="ECO:0007669"/>
    <property type="project" value="InterPro"/>
</dbReference>
<evidence type="ECO:0000256" key="3">
    <source>
        <dbReference type="ARBA" id="ARBA00022777"/>
    </source>
</evidence>
<evidence type="ECO:0000313" key="5">
    <source>
        <dbReference type="Proteomes" id="UP000014500"/>
    </source>
</evidence>
<dbReference type="EMBL" id="JH431971">
    <property type="status" value="NOT_ANNOTATED_CDS"/>
    <property type="molecule type" value="Genomic_DNA"/>
</dbReference>
<name>T1J988_STRMM</name>
<proteinExistence type="predicted"/>
<evidence type="ECO:0000256" key="1">
    <source>
        <dbReference type="ARBA" id="ARBA00022679"/>
    </source>
</evidence>
<dbReference type="InterPro" id="IPR000850">
    <property type="entry name" value="Adenylat/UMP-CMP_kin"/>
</dbReference>
<evidence type="ECO:0000313" key="4">
    <source>
        <dbReference type="EnsemblMetazoa" id="SMAR010280-PA"/>
    </source>
</evidence>
<dbReference type="GO" id="GO:0005524">
    <property type="term" value="F:ATP binding"/>
    <property type="evidence" value="ECO:0007669"/>
    <property type="project" value="InterPro"/>
</dbReference>
<dbReference type="STRING" id="126957.T1J988"/>
<sequence>MAVPMGAGCVKFDFGKAEDLPTASSSHKRHSSNIPSRQRSLMTATVGHGACAATDCTTVKQNECDVSAVKEIAKDKTIVYIFGGPGSKKGCIVENLMATYGFHLISIEEVILNDMQTQTSESNSSADQTQPDGILKVKQILHDYPDQLTLSWILDHLAAEIRRRQSQSHILIDLLPNFQFMLEAASFAPPDCAVQMETLETKLPSLVALYLDARHHLPHSPLNQRNSISQCLDGAPIAEIKSEFDIAKMQLRHSTFIQVVKPYLEYFGRRMRLITIDTSRASSDHVWFHVNELFETLNFRPKGSVNPTVVFATGNHDINIQPEKSYTILRLLPHEFYSNEQHLLEDLGHETQKVLMSSKPLVVICHVANTLQLDAEHPSQEKCIKYLEKEDEFTRLELTLGNHCDMSNEGNDFKAISTPGNVVCFFPRRMDDAICRQVAAHVSTVIQKNLKCNYT</sequence>
<protein>
    <recommendedName>
        <fullName evidence="6">Adenylate kinase</fullName>
    </recommendedName>
</protein>
<dbReference type="OMA" id="VICHVAN"/>
<dbReference type="GO" id="GO:0019205">
    <property type="term" value="F:nucleobase-containing compound kinase activity"/>
    <property type="evidence" value="ECO:0007669"/>
    <property type="project" value="InterPro"/>
</dbReference>
<keyword evidence="5" id="KW-1185">Reference proteome</keyword>
<dbReference type="InterPro" id="IPR027417">
    <property type="entry name" value="P-loop_NTPase"/>
</dbReference>
<dbReference type="Gene3D" id="3.40.50.300">
    <property type="entry name" value="P-loop containing nucleotide triphosphate hydrolases"/>
    <property type="match status" value="1"/>
</dbReference>
<dbReference type="AlphaFoldDB" id="T1J988"/>
<dbReference type="PhylomeDB" id="T1J988"/>
<keyword evidence="3" id="KW-0418">Kinase</keyword>
<keyword evidence="2" id="KW-0547">Nucleotide-binding</keyword>
<reference evidence="4" key="2">
    <citation type="submission" date="2015-02" db="UniProtKB">
        <authorList>
            <consortium name="EnsemblMetazoa"/>
        </authorList>
    </citation>
    <scope>IDENTIFICATION</scope>
</reference>
<organism evidence="4 5">
    <name type="scientific">Strigamia maritima</name>
    <name type="common">European centipede</name>
    <name type="synonym">Geophilus maritimus</name>
    <dbReference type="NCBI Taxonomy" id="126957"/>
    <lineage>
        <taxon>Eukaryota</taxon>
        <taxon>Metazoa</taxon>
        <taxon>Ecdysozoa</taxon>
        <taxon>Arthropoda</taxon>
        <taxon>Myriapoda</taxon>
        <taxon>Chilopoda</taxon>
        <taxon>Pleurostigmophora</taxon>
        <taxon>Geophilomorpha</taxon>
        <taxon>Linotaeniidae</taxon>
        <taxon>Strigamia</taxon>
    </lineage>
</organism>
<dbReference type="eggNOG" id="ENOG502S57U">
    <property type="taxonomic scope" value="Eukaryota"/>
</dbReference>
<dbReference type="Proteomes" id="UP000014500">
    <property type="component" value="Unassembled WGS sequence"/>
</dbReference>
<dbReference type="PANTHER" id="PTHR23359">
    <property type="entry name" value="NUCLEOTIDE KINASE"/>
    <property type="match status" value="1"/>
</dbReference>
<dbReference type="EnsemblMetazoa" id="SMAR010280-RA">
    <property type="protein sequence ID" value="SMAR010280-PA"/>
    <property type="gene ID" value="SMAR010280"/>
</dbReference>